<protein>
    <recommendedName>
        <fullName evidence="2">Solute-binding protein family 3/N-terminal domain-containing protein</fullName>
    </recommendedName>
</protein>
<dbReference type="OrthoDB" id="8613538at2"/>
<evidence type="ECO:0000256" key="1">
    <source>
        <dbReference type="ARBA" id="ARBA00022729"/>
    </source>
</evidence>
<keyword evidence="1" id="KW-0732">Signal</keyword>
<dbReference type="Proteomes" id="UP000265692">
    <property type="component" value="Unassembled WGS sequence"/>
</dbReference>
<organism evidence="3 4">
    <name type="scientific">Ureibacillus yapensis</name>
    <dbReference type="NCBI Taxonomy" id="2304605"/>
    <lineage>
        <taxon>Bacteria</taxon>
        <taxon>Bacillati</taxon>
        <taxon>Bacillota</taxon>
        <taxon>Bacilli</taxon>
        <taxon>Bacillales</taxon>
        <taxon>Caryophanaceae</taxon>
        <taxon>Ureibacillus</taxon>
    </lineage>
</organism>
<proteinExistence type="predicted"/>
<dbReference type="AlphaFoldDB" id="A0A396S6C5"/>
<gene>
    <name evidence="3" type="ORF">D1B33_12125</name>
</gene>
<comment type="caution">
    <text evidence="3">The sequence shown here is derived from an EMBL/GenBank/DDBJ whole genome shotgun (WGS) entry which is preliminary data.</text>
</comment>
<accession>A0A396S6C5</accession>
<evidence type="ECO:0000313" key="4">
    <source>
        <dbReference type="Proteomes" id="UP000265692"/>
    </source>
</evidence>
<dbReference type="EMBL" id="QWEI01000006">
    <property type="protein sequence ID" value="RHW35842.1"/>
    <property type="molecule type" value="Genomic_DNA"/>
</dbReference>
<dbReference type="PANTHER" id="PTHR35936">
    <property type="entry name" value="MEMBRANE-BOUND LYTIC MUREIN TRANSGLYCOSYLASE F"/>
    <property type="match status" value="1"/>
</dbReference>
<evidence type="ECO:0000313" key="3">
    <source>
        <dbReference type="EMBL" id="RHW35842.1"/>
    </source>
</evidence>
<sequence>MFKKRNLLYPVSLAALILAGCGGSEEENASSDGADEAAGREITVAVPPSSKPLSYTDENGELTGYEVEILKLVDEKLEDYTFDIVGVADSAAEIGLDTGKYDMIAQGLFRSEAREEKYLIPEESNGASLMRVYSNTSVGTIDSFEDLIGKKISPPSPSGGVFNLLTEYNNENPDNPIEFQTSDHGFTVAERLQAVESGKYDALVLPSNLGQQEIIDAQNLEITVSEPLKVFPTYFLIHNSEENKALTEDVSAALKELKDEGTLSELSLEYYGEDVFQYE</sequence>
<dbReference type="Gene3D" id="3.40.190.10">
    <property type="entry name" value="Periplasmic binding protein-like II"/>
    <property type="match status" value="2"/>
</dbReference>
<reference evidence="3 4" key="1">
    <citation type="submission" date="2018-08" db="EMBL/GenBank/DDBJ databases">
        <title>Lysinibacillus sp. YLB-03 draft genome sequence.</title>
        <authorList>
            <person name="Yu L."/>
        </authorList>
    </citation>
    <scope>NUCLEOTIDE SEQUENCE [LARGE SCALE GENOMIC DNA]</scope>
    <source>
        <strain evidence="3 4">YLB-03</strain>
    </source>
</reference>
<evidence type="ECO:0000259" key="2">
    <source>
        <dbReference type="SMART" id="SM00062"/>
    </source>
</evidence>
<feature type="domain" description="Solute-binding protein family 3/N-terminal" evidence="2">
    <location>
        <begin position="41"/>
        <end position="274"/>
    </location>
</feature>
<dbReference type="InterPro" id="IPR001638">
    <property type="entry name" value="Solute-binding_3/MltF_N"/>
</dbReference>
<dbReference type="Pfam" id="PF00497">
    <property type="entry name" value="SBP_bac_3"/>
    <property type="match status" value="1"/>
</dbReference>
<dbReference type="SUPFAM" id="SSF53850">
    <property type="entry name" value="Periplasmic binding protein-like II"/>
    <property type="match status" value="1"/>
</dbReference>
<dbReference type="SMART" id="SM00062">
    <property type="entry name" value="PBPb"/>
    <property type="match status" value="1"/>
</dbReference>
<name>A0A396S6C5_9BACL</name>
<dbReference type="PANTHER" id="PTHR35936:SF18">
    <property type="entry name" value="L-CYSTINE-BINDING PROTEIN TCYJ"/>
    <property type="match status" value="1"/>
</dbReference>
<dbReference type="PROSITE" id="PS51257">
    <property type="entry name" value="PROKAR_LIPOPROTEIN"/>
    <property type="match status" value="1"/>
</dbReference>
<keyword evidence="4" id="KW-1185">Reference proteome</keyword>
<dbReference type="RefSeq" id="WP_118876661.1">
    <property type="nucleotide sequence ID" value="NZ_QWEI01000006.1"/>
</dbReference>